<keyword evidence="1" id="KW-0812">Transmembrane</keyword>
<evidence type="ECO:0000256" key="1">
    <source>
        <dbReference type="SAM" id="Phobius"/>
    </source>
</evidence>
<sequence length="51" mass="5682">MDCALHTQLDLLAGASLMFVVYCLVLVGFYLYASRKKAVPETSYRHSTNAI</sequence>
<proteinExistence type="predicted"/>
<dbReference type="EMBL" id="MT156350">
    <property type="protein sequence ID" value="QRG29098.1"/>
    <property type="molecule type" value="Genomic_RNA"/>
</dbReference>
<dbReference type="Proteomes" id="UP000202496">
    <property type="component" value="Segment"/>
</dbReference>
<reference evidence="3" key="2">
    <citation type="submission" date="2020-03" db="EMBL/GenBank/DDBJ databases">
        <title>First Report of Black raspberry necrosis virus and Raspberry leaf mottle virus in Bosnia and Herzegovina.</title>
        <authorList>
            <person name="Radulovic M."/>
        </authorList>
    </citation>
    <scope>NUCLEOTIDE SEQUENCE</scope>
    <source>
        <strain evidence="3">RMG</strain>
    </source>
</reference>
<dbReference type="GeneID" id="5076644"/>
<dbReference type="EMBL" id="DQ357218">
    <property type="protein sequence ID" value="ABC87277.1"/>
    <property type="molecule type" value="Genomic_RNA"/>
</dbReference>
<feature type="transmembrane region" description="Helical" evidence="1">
    <location>
        <begin position="12"/>
        <end position="33"/>
    </location>
</feature>
<protein>
    <submittedName>
        <fullName evidence="2">p6</fullName>
    </submittedName>
</protein>
<name>A0MBW6_9CLOS</name>
<dbReference type="RefSeq" id="YP_874187.1">
    <property type="nucleotide sequence ID" value="NC_008585.1"/>
</dbReference>
<reference evidence="2 4" key="1">
    <citation type="journal article" date="2007" name="Virus Res.">
        <title>Identification and characterization of Raspberry mottle virus, a novel member of the Closteroviridae.</title>
        <authorList>
            <person name="Tzanetakis I.E."/>
            <person name="Halgren A."/>
            <person name="Mosier N."/>
            <person name="Martin R.R."/>
        </authorList>
    </citation>
    <scope>NUCLEOTIDE SEQUENCE [LARGE SCALE GENOMIC DNA]</scope>
    <source>
        <strain evidence="2">HCRL Glen Clova</strain>
    </source>
</reference>
<evidence type="ECO:0000313" key="4">
    <source>
        <dbReference type="Proteomes" id="UP000202496"/>
    </source>
</evidence>
<keyword evidence="1" id="KW-0472">Membrane</keyword>
<dbReference type="KEGG" id="vg:5076644"/>
<evidence type="ECO:0000313" key="3">
    <source>
        <dbReference type="EMBL" id="QRG29098.1"/>
    </source>
</evidence>
<evidence type="ECO:0000313" key="2">
    <source>
        <dbReference type="EMBL" id="ABC87277.1"/>
    </source>
</evidence>
<keyword evidence="1" id="KW-1133">Transmembrane helix</keyword>
<accession>A0MBW6</accession>
<keyword evidence="4" id="KW-1185">Reference proteome</keyword>
<organism evidence="2 4">
    <name type="scientific">Raspberry leaf mottle virus</name>
    <dbReference type="NCBI Taxonomy" id="326941"/>
    <lineage>
        <taxon>Viruses</taxon>
        <taxon>Riboviria</taxon>
        <taxon>Orthornavirae</taxon>
        <taxon>Kitrinoviricota</taxon>
        <taxon>Alsuviricetes</taxon>
        <taxon>Martellivirales</taxon>
        <taxon>Closteroviridae</taxon>
        <taxon>Closterovirus</taxon>
        <taxon>Closterovirus macularubi</taxon>
    </lineage>
</organism>